<comment type="caution">
    <text evidence="1">The sequence shown here is derived from an EMBL/GenBank/DDBJ whole genome shotgun (WGS) entry which is preliminary data.</text>
</comment>
<organism evidence="1 2">
    <name type="scientific">Aquitalea magnusonii</name>
    <dbReference type="NCBI Taxonomy" id="332411"/>
    <lineage>
        <taxon>Bacteria</taxon>
        <taxon>Pseudomonadati</taxon>
        <taxon>Pseudomonadota</taxon>
        <taxon>Betaproteobacteria</taxon>
        <taxon>Neisseriales</taxon>
        <taxon>Chromobacteriaceae</taxon>
        <taxon>Aquitalea</taxon>
    </lineage>
</organism>
<dbReference type="InterPro" id="IPR014958">
    <property type="entry name" value="DGC"/>
</dbReference>
<reference evidence="1 2" key="1">
    <citation type="submission" date="2018-05" db="EMBL/GenBank/DDBJ databases">
        <title>Genomic Encyclopedia of Type Strains, Phase IV (KMG-IV): sequencing the most valuable type-strain genomes for metagenomic binning, comparative biology and taxonomic classification.</title>
        <authorList>
            <person name="Goeker M."/>
        </authorList>
    </citation>
    <scope>NUCLEOTIDE SEQUENCE [LARGE SCALE GENOMIC DNA]</scope>
    <source>
        <strain evidence="1 2">DSM 25134</strain>
    </source>
</reference>
<name>A0A318JAW5_9NEIS</name>
<evidence type="ECO:0000313" key="1">
    <source>
        <dbReference type="EMBL" id="PXX45616.1"/>
    </source>
</evidence>
<dbReference type="AlphaFoldDB" id="A0A318JAW5"/>
<accession>A0A318JAW5</accession>
<sequence length="133" mass="13929">MANAQWGMTKPNLPLVYACSGCSSAAQMANDLALRLDRAGLAEMSCIAGVGGGVPALVRLAQSGRPVLALDGCRLACVQACLQQVDVTADHTLLLSELGVIKRKHQAYEEQQAGEIWPLLSALAISLAQTPSE</sequence>
<dbReference type="Proteomes" id="UP000248395">
    <property type="component" value="Unassembled WGS sequence"/>
</dbReference>
<gene>
    <name evidence="1" type="ORF">DFR38_1117</name>
</gene>
<protein>
    <submittedName>
        <fullName evidence="1">Putative metal-binding protein</fullName>
    </submittedName>
</protein>
<keyword evidence="2" id="KW-1185">Reference proteome</keyword>
<dbReference type="PIRSF" id="PIRSF037181">
    <property type="entry name" value="DGC"/>
    <property type="match status" value="1"/>
</dbReference>
<dbReference type="EMBL" id="QJKC01000011">
    <property type="protein sequence ID" value="PXX45616.1"/>
    <property type="molecule type" value="Genomic_DNA"/>
</dbReference>
<evidence type="ECO:0000313" key="2">
    <source>
        <dbReference type="Proteomes" id="UP000248395"/>
    </source>
</evidence>
<dbReference type="Pfam" id="PF08859">
    <property type="entry name" value="DGC"/>
    <property type="match status" value="1"/>
</dbReference>
<proteinExistence type="predicted"/>